<protein>
    <submittedName>
        <fullName evidence="2">Uncharacterized protein</fullName>
    </submittedName>
</protein>
<evidence type="ECO:0000313" key="3">
    <source>
        <dbReference type="Proteomes" id="UP000585474"/>
    </source>
</evidence>
<feature type="compositionally biased region" description="Low complexity" evidence="1">
    <location>
        <begin position="24"/>
        <end position="38"/>
    </location>
</feature>
<feature type="compositionally biased region" description="Polar residues" evidence="1">
    <location>
        <begin position="104"/>
        <end position="117"/>
    </location>
</feature>
<gene>
    <name evidence="2" type="ORF">Acr_00g0044990</name>
</gene>
<sequence>MDNERIVRLQQLIENLADSVATMQIQMQQQQQQQQQRQDPNPRAEEDGEEDDVKSDEEENPFAERQPERQAGGQPRYHRRVEGRETALQLERQAKRRSSVLPWTGSSSRGVAQQETV</sequence>
<dbReference type="Proteomes" id="UP000585474">
    <property type="component" value="Unassembled WGS sequence"/>
</dbReference>
<feature type="compositionally biased region" description="Acidic residues" evidence="1">
    <location>
        <begin position="46"/>
        <end position="61"/>
    </location>
</feature>
<feature type="region of interest" description="Disordered" evidence="1">
    <location>
        <begin position="24"/>
        <end position="117"/>
    </location>
</feature>
<proteinExistence type="predicted"/>
<evidence type="ECO:0000313" key="2">
    <source>
        <dbReference type="EMBL" id="GFS36268.1"/>
    </source>
</evidence>
<accession>A0A7J0DJ23</accession>
<organism evidence="2 3">
    <name type="scientific">Actinidia rufa</name>
    <dbReference type="NCBI Taxonomy" id="165716"/>
    <lineage>
        <taxon>Eukaryota</taxon>
        <taxon>Viridiplantae</taxon>
        <taxon>Streptophyta</taxon>
        <taxon>Embryophyta</taxon>
        <taxon>Tracheophyta</taxon>
        <taxon>Spermatophyta</taxon>
        <taxon>Magnoliopsida</taxon>
        <taxon>eudicotyledons</taxon>
        <taxon>Gunneridae</taxon>
        <taxon>Pentapetalae</taxon>
        <taxon>asterids</taxon>
        <taxon>Ericales</taxon>
        <taxon>Actinidiaceae</taxon>
        <taxon>Actinidia</taxon>
    </lineage>
</organism>
<evidence type="ECO:0000256" key="1">
    <source>
        <dbReference type="SAM" id="MobiDB-lite"/>
    </source>
</evidence>
<dbReference type="EMBL" id="BJWL01000247">
    <property type="protein sequence ID" value="GFS36268.1"/>
    <property type="molecule type" value="Genomic_DNA"/>
</dbReference>
<keyword evidence="3" id="KW-1185">Reference proteome</keyword>
<name>A0A7J0DJ23_9ERIC</name>
<comment type="caution">
    <text evidence="2">The sequence shown here is derived from an EMBL/GenBank/DDBJ whole genome shotgun (WGS) entry which is preliminary data.</text>
</comment>
<reference evidence="3" key="1">
    <citation type="submission" date="2019-07" db="EMBL/GenBank/DDBJ databases">
        <title>De Novo Assembly of kiwifruit Actinidia rufa.</title>
        <authorList>
            <person name="Sugita-Konishi S."/>
            <person name="Sato K."/>
            <person name="Mori E."/>
            <person name="Abe Y."/>
            <person name="Kisaki G."/>
            <person name="Hamano K."/>
            <person name="Suezawa K."/>
            <person name="Otani M."/>
            <person name="Fukuda T."/>
            <person name="Manabe T."/>
            <person name="Gomi K."/>
            <person name="Tabuchi M."/>
            <person name="Akimitsu K."/>
            <person name="Kataoka I."/>
        </authorList>
    </citation>
    <scope>NUCLEOTIDE SEQUENCE [LARGE SCALE GENOMIC DNA]</scope>
    <source>
        <strain evidence="3">cv. Fuchu</strain>
    </source>
</reference>
<dbReference type="AlphaFoldDB" id="A0A7J0DJ23"/>